<sequence length="222" mass="23813">MFNLPTTNIGGPEVFVLEFGDIVAYFSPYTAALFVFALIFTALVIVSRPERQVDIAFGGDAYYTKEVDPNLLRFQRFMAIACGLATLGAVMTGDVFNFTLFASMVGITNIGIVAAYRNRHVLNAAFQYGIVAMLATVPLFGGAAIVLAGTGTLSMWELFGGAMAVPLIAKAFLVLGVMGEGMAPFYIAKAEITRAQGAPFILMVHVSSLLLFLRVTEIVISM</sequence>
<evidence type="ECO:0000256" key="1">
    <source>
        <dbReference type="SAM" id="Phobius"/>
    </source>
</evidence>
<feature type="transmembrane region" description="Helical" evidence="1">
    <location>
        <begin position="98"/>
        <end position="116"/>
    </location>
</feature>
<evidence type="ECO:0000313" key="2">
    <source>
        <dbReference type="EMBL" id="KLK87937.1"/>
    </source>
</evidence>
<feature type="transmembrane region" description="Helical" evidence="1">
    <location>
        <begin position="128"/>
        <end position="147"/>
    </location>
</feature>
<keyword evidence="1" id="KW-1133">Transmembrane helix</keyword>
<proteinExistence type="predicted"/>
<dbReference type="STRING" id="1550566.SZ63_08045"/>
<organism evidence="2 3">
    <name type="scientific">Methanoculleus sediminis</name>
    <dbReference type="NCBI Taxonomy" id="1550566"/>
    <lineage>
        <taxon>Archaea</taxon>
        <taxon>Methanobacteriati</taxon>
        <taxon>Methanobacteriota</taxon>
        <taxon>Stenosarchaea group</taxon>
        <taxon>Methanomicrobia</taxon>
        <taxon>Methanomicrobiales</taxon>
        <taxon>Methanomicrobiaceae</taxon>
        <taxon>Methanoculleus</taxon>
    </lineage>
</organism>
<dbReference type="PIRSF" id="PIRSF036536">
    <property type="entry name" value="EhaH"/>
    <property type="match status" value="1"/>
</dbReference>
<dbReference type="RefSeq" id="WP_048184043.1">
    <property type="nucleotide sequence ID" value="NZ_JXOJ01000003.1"/>
</dbReference>
<dbReference type="OrthoDB" id="64568at2157"/>
<dbReference type="AlphaFoldDB" id="A0A0H1R5H9"/>
<dbReference type="PATRIC" id="fig|1550566.3.peg.1753"/>
<feature type="transmembrane region" description="Helical" evidence="1">
    <location>
        <begin position="200"/>
        <end position="220"/>
    </location>
</feature>
<feature type="transmembrane region" description="Helical" evidence="1">
    <location>
        <begin position="22"/>
        <end position="46"/>
    </location>
</feature>
<dbReference type="EMBL" id="JXOJ01000003">
    <property type="protein sequence ID" value="KLK87937.1"/>
    <property type="molecule type" value="Genomic_DNA"/>
</dbReference>
<gene>
    <name evidence="2" type="ORF">SZ63_08045</name>
</gene>
<reference evidence="2 3" key="1">
    <citation type="journal article" date="2015" name="Int. J. Syst. Evol. Microbiol.">
        <title>Methanoculleus sediminis sp. nov., a methanogen from sediments near a submarine mud volcano.</title>
        <authorList>
            <person name="Chen S.C."/>
            <person name="Chen M.F."/>
            <person name="Lai M.C."/>
            <person name="Weng C.Y."/>
            <person name="Wu S.Y."/>
            <person name="Lin S."/>
            <person name="Yang T.F."/>
            <person name="Chen P.C."/>
        </authorList>
    </citation>
    <scope>NUCLEOTIDE SEQUENCE [LARGE SCALE GENOMIC DNA]</scope>
    <source>
        <strain evidence="2 3">S3Fa</strain>
    </source>
</reference>
<keyword evidence="1" id="KW-0472">Membrane</keyword>
<name>A0A0H1R5H9_9EURY</name>
<dbReference type="Pfam" id="PF10125">
    <property type="entry name" value="NADHdeh_related"/>
    <property type="match status" value="1"/>
</dbReference>
<protein>
    <submittedName>
        <fullName evidence="2">Membrane protein</fullName>
    </submittedName>
</protein>
<comment type="caution">
    <text evidence="2">The sequence shown here is derived from an EMBL/GenBank/DDBJ whole genome shotgun (WGS) entry which is preliminary data.</text>
</comment>
<feature type="transmembrane region" description="Helical" evidence="1">
    <location>
        <begin position="74"/>
        <end position="92"/>
    </location>
</feature>
<dbReference type="InterPro" id="IPR017059">
    <property type="entry name" value="NiFe-hyd_3_EhaH_prd"/>
</dbReference>
<dbReference type="Proteomes" id="UP000035301">
    <property type="component" value="Unassembled WGS sequence"/>
</dbReference>
<keyword evidence="3" id="KW-1185">Reference proteome</keyword>
<accession>A0A0H1R5H9</accession>
<evidence type="ECO:0000313" key="3">
    <source>
        <dbReference type="Proteomes" id="UP000035301"/>
    </source>
</evidence>
<keyword evidence="1" id="KW-0812">Transmembrane</keyword>